<evidence type="ECO:0000259" key="3">
    <source>
        <dbReference type="SMART" id="SM01006"/>
    </source>
</evidence>
<dbReference type="Gene3D" id="3.40.630.30">
    <property type="match status" value="2"/>
</dbReference>
<feature type="compositionally biased region" description="Polar residues" evidence="2">
    <location>
        <begin position="90"/>
        <end position="123"/>
    </location>
</feature>
<comment type="caution">
    <text evidence="4">The sequence shown here is derived from an EMBL/GenBank/DDBJ whole genome shotgun (WGS) entry which is preliminary data.</text>
</comment>
<dbReference type="InterPro" id="IPR023401">
    <property type="entry name" value="ODC_N"/>
</dbReference>
<dbReference type="InterPro" id="IPR003462">
    <property type="entry name" value="ODC_Mu_crystall"/>
</dbReference>
<evidence type="ECO:0000256" key="2">
    <source>
        <dbReference type="SAM" id="MobiDB-lite"/>
    </source>
</evidence>
<dbReference type="InterPro" id="IPR016181">
    <property type="entry name" value="Acyl_CoA_acyltransferase"/>
</dbReference>
<dbReference type="OrthoDB" id="448427at2759"/>
<proteinExistence type="inferred from homology"/>
<feature type="region of interest" description="Disordered" evidence="2">
    <location>
        <begin position="491"/>
        <end position="524"/>
    </location>
</feature>
<evidence type="ECO:0000313" key="4">
    <source>
        <dbReference type="EMBL" id="RVX68708.1"/>
    </source>
</evidence>
<dbReference type="SUPFAM" id="SSF55729">
    <property type="entry name" value="Acyl-CoA N-acyltransferases (Nat)"/>
    <property type="match status" value="1"/>
</dbReference>
<dbReference type="SMART" id="SM01006">
    <property type="entry name" value="AlcB"/>
    <property type="match status" value="1"/>
</dbReference>
<feature type="region of interest" description="Disordered" evidence="2">
    <location>
        <begin position="670"/>
        <end position="700"/>
    </location>
</feature>
<dbReference type="PANTHER" id="PTHR13812:SF19">
    <property type="entry name" value="KETIMINE REDUCTASE MU-CRYSTALLIN"/>
    <property type="match status" value="1"/>
</dbReference>
<dbReference type="SUPFAM" id="SSF51735">
    <property type="entry name" value="NAD(P)-binding Rossmann-fold domains"/>
    <property type="match status" value="1"/>
</dbReference>
<dbReference type="GO" id="GO:0016746">
    <property type="term" value="F:acyltransferase activity"/>
    <property type="evidence" value="ECO:0007669"/>
    <property type="project" value="InterPro"/>
</dbReference>
<evidence type="ECO:0000313" key="5">
    <source>
        <dbReference type="Proteomes" id="UP000288859"/>
    </source>
</evidence>
<dbReference type="FunFam" id="3.40.50.720:FF:000556">
    <property type="entry name" value="Proline utilization protein PrnX-like protein"/>
    <property type="match status" value="1"/>
</dbReference>
<organism evidence="4 5">
    <name type="scientific">Exophiala mesophila</name>
    <name type="common">Black yeast-like fungus</name>
    <dbReference type="NCBI Taxonomy" id="212818"/>
    <lineage>
        <taxon>Eukaryota</taxon>
        <taxon>Fungi</taxon>
        <taxon>Dikarya</taxon>
        <taxon>Ascomycota</taxon>
        <taxon>Pezizomycotina</taxon>
        <taxon>Eurotiomycetes</taxon>
        <taxon>Chaetothyriomycetidae</taxon>
        <taxon>Chaetothyriales</taxon>
        <taxon>Herpotrichiellaceae</taxon>
        <taxon>Exophiala</taxon>
    </lineage>
</organism>
<dbReference type="EMBL" id="NAJM01000035">
    <property type="protein sequence ID" value="RVX68708.1"/>
    <property type="molecule type" value="Genomic_DNA"/>
</dbReference>
<feature type="compositionally biased region" description="Polar residues" evidence="2">
    <location>
        <begin position="155"/>
        <end position="164"/>
    </location>
</feature>
<sequence>MPLTVLSDAEVRNLLLTLTRADIEDLQGTLGEALHFYSTGDTNSPCSASHQPRRTAIKKNGVTTLFMPASTGTTVGMKIVSLEQADAPSRKQSSVTSQKGSISTPDGASPLKSVTSDLGSMTISPASTLASEETTSSSGSKGSIDGSSFRPPASIASSQSTTPKGSIAVFDSKGNPQGIVNAEELTAFRTALAATFLIRKRHHCHTVTVFGAGKQAYWHIRLALLLRGEDIKHVNIINRSFERAIRLMKAFQIADDSPDKGKWRKDVKFSTMSPDFGEYGRLLKEEVRKADVLFCCTPSAEPLFPAEFLTSREGQRKGRYISAIGSYTPHMCELHPDILKVAVKHDGHHHHHKHAKQGGVIIVDSLESSLKEAGEVIQAKLKPDQLVEIGELIMIKKAARKEVELGGEGEGGLWEWLTRGNVIYKSVGMGLMDLVVAGELIRTMPQQAYLPNGQVYTVTPVFGGFTFKSTNLDLHHSAMPPGWTVILQTEDEVDDEPDRRKSKVSLNRRTSDDEAPRKTTVVHRFTRPTIQSDSLFISSISMPSSSDFKNTASPTRNIAMMLWATLCWYFHKEAPNPHAYTDAAALTPESGRPKLDWRIKIKREGIFKGKNTLQKLERMGLIASEDSCVGTDTNIRMPVGWAETFVSRRSFWQIDPRIFLFTMAPQQHSPFPTASPYPSRPASPDRAPVTSEKPSPRPSDYIVPTATGMLSDAFSAGISSPGGPFNSGSHLPTYYPPPPTQFTFTNHIRHPLRPKPPRQGETFYSRYIPSVDQYLSFRVPTLSPKPCPHPHFAPLGGSMPAILPSSQATGISVATLPTLANFTERPSDLDLLHKWMNDPRVNMAWGSAGPAATQRKFLEDGLTSQTVMLEPRVDNTKFIDYLKDAGFYKQGEVSFPHKQSAVMKLDRESWEAPEL</sequence>
<dbReference type="GO" id="GO:0005737">
    <property type="term" value="C:cytoplasm"/>
    <property type="evidence" value="ECO:0007669"/>
    <property type="project" value="TreeGrafter"/>
</dbReference>
<dbReference type="PANTHER" id="PTHR13812">
    <property type="entry name" value="KETIMINE REDUCTASE MU-CRYSTALLIN"/>
    <property type="match status" value="1"/>
</dbReference>
<feature type="region of interest" description="Disordered" evidence="2">
    <location>
        <begin position="84"/>
        <end position="169"/>
    </location>
</feature>
<dbReference type="Proteomes" id="UP000288859">
    <property type="component" value="Unassembled WGS sequence"/>
</dbReference>
<dbReference type="AlphaFoldDB" id="A0A438MZH0"/>
<gene>
    <name evidence="4" type="ORF">B0A52_07594</name>
</gene>
<dbReference type="InterPro" id="IPR036291">
    <property type="entry name" value="NAD(P)-bd_dom_sf"/>
</dbReference>
<evidence type="ECO:0000256" key="1">
    <source>
        <dbReference type="ARBA" id="ARBA00008903"/>
    </source>
</evidence>
<protein>
    <recommendedName>
        <fullName evidence="3">Acyltransferase MbtK/IucB-like conserved domain-containing protein</fullName>
    </recommendedName>
</protein>
<dbReference type="InterPro" id="IPR019432">
    <property type="entry name" value="Acyltransferase_MbtK/IucB-like"/>
</dbReference>
<comment type="similarity">
    <text evidence="1">Belongs to the ornithine cyclodeaminase/mu-crystallin family.</text>
</comment>
<dbReference type="VEuPathDB" id="FungiDB:PV10_01293"/>
<accession>A0A438MZH0</accession>
<dbReference type="Pfam" id="PF02423">
    <property type="entry name" value="OCD_Mu_crystall"/>
    <property type="match status" value="1"/>
</dbReference>
<dbReference type="Gene3D" id="3.40.50.720">
    <property type="entry name" value="NAD(P)-binding Rossmann-like Domain"/>
    <property type="match status" value="1"/>
</dbReference>
<reference evidence="4 5" key="1">
    <citation type="submission" date="2017-03" db="EMBL/GenBank/DDBJ databases">
        <title>Genomes of endolithic fungi from Antarctica.</title>
        <authorList>
            <person name="Coleine C."/>
            <person name="Masonjones S."/>
            <person name="Stajich J.E."/>
        </authorList>
    </citation>
    <scope>NUCLEOTIDE SEQUENCE [LARGE SCALE GENOMIC DNA]</scope>
    <source>
        <strain evidence="4 5">CCFEE 6314</strain>
    </source>
</reference>
<feature type="compositionally biased region" description="Low complexity" evidence="2">
    <location>
        <begin position="124"/>
        <end position="148"/>
    </location>
</feature>
<dbReference type="GO" id="GO:0019290">
    <property type="term" value="P:siderophore biosynthetic process"/>
    <property type="evidence" value="ECO:0007669"/>
    <property type="project" value="InterPro"/>
</dbReference>
<dbReference type="VEuPathDB" id="FungiDB:PV10_01292"/>
<name>A0A438MZH0_EXOME</name>
<dbReference type="Gene3D" id="3.30.1780.10">
    <property type="entry name" value="ornithine cyclodeaminase, domain 1"/>
    <property type="match status" value="1"/>
</dbReference>
<feature type="domain" description="Acyltransferase MbtK/IucB-like conserved" evidence="3">
    <location>
        <begin position="820"/>
        <end position="868"/>
    </location>
</feature>